<dbReference type="FunFam" id="3.30.70.330:FF:000182">
    <property type="entry name" value="RNA-binding motif protein 28"/>
    <property type="match status" value="1"/>
</dbReference>
<feature type="region of interest" description="Disordered" evidence="6">
    <location>
        <begin position="101"/>
        <end position="180"/>
    </location>
</feature>
<keyword evidence="4" id="KW-0539">Nucleus</keyword>
<dbReference type="InterPro" id="IPR034808">
    <property type="entry name" value="Nop4p_RRM3"/>
</dbReference>
<dbReference type="PANTHER" id="PTHR48039:SF5">
    <property type="entry name" value="RNA-BINDING PROTEIN 28"/>
    <property type="match status" value="1"/>
</dbReference>
<dbReference type="GO" id="GO:0003729">
    <property type="term" value="F:mRNA binding"/>
    <property type="evidence" value="ECO:0007669"/>
    <property type="project" value="TreeGrafter"/>
</dbReference>
<name>A0A9N9BQ41_9GLOM</name>
<dbReference type="CDD" id="cd12416">
    <property type="entry name" value="RRM4_RBM28_like"/>
    <property type="match status" value="1"/>
</dbReference>
<proteinExistence type="predicted"/>
<dbReference type="CDD" id="cd12676">
    <property type="entry name" value="RRM3_Nop4p"/>
    <property type="match status" value="1"/>
</dbReference>
<dbReference type="AlphaFoldDB" id="A0A9N9BQ41"/>
<dbReference type="SMART" id="SM00360">
    <property type="entry name" value="RRM"/>
    <property type="match status" value="3"/>
</dbReference>
<feature type="domain" description="RRM" evidence="7">
    <location>
        <begin position="9"/>
        <end position="93"/>
    </location>
</feature>
<evidence type="ECO:0000256" key="4">
    <source>
        <dbReference type="ARBA" id="ARBA00023242"/>
    </source>
</evidence>
<evidence type="ECO:0000313" key="8">
    <source>
        <dbReference type="EMBL" id="CAG8572202.1"/>
    </source>
</evidence>
<accession>A0A9N9BQ41</accession>
<evidence type="ECO:0000256" key="3">
    <source>
        <dbReference type="ARBA" id="ARBA00022884"/>
    </source>
</evidence>
<dbReference type="Proteomes" id="UP000789739">
    <property type="component" value="Unassembled WGS sequence"/>
</dbReference>
<comment type="subcellular location">
    <subcellularLocation>
        <location evidence="1">Nucleus</location>
    </subcellularLocation>
</comment>
<dbReference type="SUPFAM" id="SSF54928">
    <property type="entry name" value="RNA-binding domain, RBD"/>
    <property type="match status" value="2"/>
</dbReference>
<feature type="domain" description="RRM" evidence="7">
    <location>
        <begin position="183"/>
        <end position="299"/>
    </location>
</feature>
<feature type="domain" description="RRM" evidence="7">
    <location>
        <begin position="370"/>
        <end position="486"/>
    </location>
</feature>
<feature type="compositionally biased region" description="Basic and acidic residues" evidence="6">
    <location>
        <begin position="114"/>
        <end position="132"/>
    </location>
</feature>
<evidence type="ECO:0000256" key="1">
    <source>
        <dbReference type="ARBA" id="ARBA00004123"/>
    </source>
</evidence>
<dbReference type="EMBL" id="CAJVPI010000788">
    <property type="protein sequence ID" value="CAG8572202.1"/>
    <property type="molecule type" value="Genomic_DNA"/>
</dbReference>
<comment type="caution">
    <text evidence="8">The sequence shown here is derived from an EMBL/GenBank/DDBJ whole genome shotgun (WGS) entry which is preliminary data.</text>
</comment>
<keyword evidence="9" id="KW-1185">Reference proteome</keyword>
<keyword evidence="3 5" id="KW-0694">RNA-binding</keyword>
<evidence type="ECO:0000256" key="6">
    <source>
        <dbReference type="SAM" id="MobiDB-lite"/>
    </source>
</evidence>
<sequence length="515" mass="58888">MTNLQDKRLVLFVRKIPYDATDAQVEEFFSQIGPVRSCFTVKEKDDPAKSQGLNKGFGFVRYALAEDAERALRELKKVKFLEKRTLKLEYAVGKHEAKPIVKKAEKRGKKRKFDKIDIDTNDNNKRKNKSNDNMDVDSEDASDSQSETEVDVESNPSTKMVTKHLQKDDKKTKKGPPPVSEGTTLFIRNLSFDAIEEDLHRIFRPFGPLRYCLITMDHETGRSRGTGFVCFWEKQHADACLTEAENSNSSISTTELSFLSKKSKRELGYKSILTADPSDSLVAKFTLHGRVLSVTRAVEREEAKKFMDNNRIKKRQEDKRNLYLMREGVIFPDSPAAAELNPATISKRVASYSQRKNLLQRNPNLFISKTRLSIRNLPLSAGEKELKELAKESISKFKEDVKKGLRNPLQPEEMAEGWDRKPVVKQAKIVRSKDRIDAASRKQRSKGYGFLEFTQHAHALAALRYLNNNPELFSDKKRLIVEFAIENNLIVKKRMERFKHGEASNTNRISAKAKG</sequence>
<dbReference type="Pfam" id="PF00076">
    <property type="entry name" value="RRM_1"/>
    <property type="match status" value="2"/>
</dbReference>
<evidence type="ECO:0000256" key="2">
    <source>
        <dbReference type="ARBA" id="ARBA00022737"/>
    </source>
</evidence>
<evidence type="ECO:0000256" key="5">
    <source>
        <dbReference type="PROSITE-ProRule" id="PRU00176"/>
    </source>
</evidence>
<dbReference type="PANTHER" id="PTHR48039">
    <property type="entry name" value="RNA-BINDING MOTIF PROTEIN 14B"/>
    <property type="match status" value="1"/>
</dbReference>
<organism evidence="8 9">
    <name type="scientific">Paraglomus brasilianum</name>
    <dbReference type="NCBI Taxonomy" id="144538"/>
    <lineage>
        <taxon>Eukaryota</taxon>
        <taxon>Fungi</taxon>
        <taxon>Fungi incertae sedis</taxon>
        <taxon>Mucoromycota</taxon>
        <taxon>Glomeromycotina</taxon>
        <taxon>Glomeromycetes</taxon>
        <taxon>Paraglomerales</taxon>
        <taxon>Paraglomeraceae</taxon>
        <taxon>Paraglomus</taxon>
    </lineage>
</organism>
<protein>
    <submittedName>
        <fullName evidence="8">6192_t:CDS:1</fullName>
    </submittedName>
</protein>
<keyword evidence="2" id="KW-0677">Repeat</keyword>
<dbReference type="InterPro" id="IPR051945">
    <property type="entry name" value="RRM_MRD1_RNA_proc_ribogen"/>
</dbReference>
<dbReference type="InterPro" id="IPR035979">
    <property type="entry name" value="RBD_domain_sf"/>
</dbReference>
<dbReference type="OrthoDB" id="267048at2759"/>
<dbReference type="GO" id="GO:0005634">
    <property type="term" value="C:nucleus"/>
    <property type="evidence" value="ECO:0007669"/>
    <property type="project" value="UniProtKB-SubCell"/>
</dbReference>
<dbReference type="FunFam" id="3.30.70.330:FF:000406">
    <property type="entry name" value="Related to Nucleolar protein NOP4"/>
    <property type="match status" value="1"/>
</dbReference>
<evidence type="ECO:0000313" key="9">
    <source>
        <dbReference type="Proteomes" id="UP000789739"/>
    </source>
</evidence>
<evidence type="ECO:0000259" key="7">
    <source>
        <dbReference type="PROSITE" id="PS50102"/>
    </source>
</evidence>
<gene>
    <name evidence="8" type="ORF">PBRASI_LOCUS6161</name>
</gene>
<dbReference type="Gene3D" id="3.30.70.330">
    <property type="match status" value="3"/>
</dbReference>
<dbReference type="InterPro" id="IPR000504">
    <property type="entry name" value="RRM_dom"/>
</dbReference>
<dbReference type="InterPro" id="IPR012677">
    <property type="entry name" value="Nucleotide-bd_a/b_plait_sf"/>
</dbReference>
<feature type="compositionally biased region" description="Basic residues" evidence="6">
    <location>
        <begin position="104"/>
        <end position="113"/>
    </location>
</feature>
<dbReference type="PROSITE" id="PS50102">
    <property type="entry name" value="RRM"/>
    <property type="match status" value="3"/>
</dbReference>
<feature type="compositionally biased region" description="Acidic residues" evidence="6">
    <location>
        <begin position="134"/>
        <end position="152"/>
    </location>
</feature>
<reference evidence="8" key="1">
    <citation type="submission" date="2021-06" db="EMBL/GenBank/DDBJ databases">
        <authorList>
            <person name="Kallberg Y."/>
            <person name="Tangrot J."/>
            <person name="Rosling A."/>
        </authorList>
    </citation>
    <scope>NUCLEOTIDE SEQUENCE</scope>
    <source>
        <strain evidence="8">BR232B</strain>
    </source>
</reference>